<gene>
    <name evidence="2" type="ORF">IPJ89_00935</name>
</gene>
<sequence length="343" mass="38350">MSDSNVLGDSYNYGGISSPSAGPVYAYQQTGLNSDPSDLSEVATEFTSDEYLNIENVDATYVDVIETGSGSYIATQYRIDYDQDYRRIKKTTVNYTGGTFIKVNANPCINDTTGNEVDMRAYAWNWRTNVFDLIQTDNDNQGGGISSAIFTQRSISLDTNIRDYVNSDATTYFMLAAGPVNTLDGCMTLDELDFDVEYYPDTNAFCQSATIAPITITNAGGSNLNIDGNFSTAFSGNDTNLVLKVWQGTGSGCGTAGMGGWEKRLQRHKRTHRPRNDHVQTIQPNKRHQQWKAHQRALAGRLQPAMLLRRHQHLHAPRNLRQDIPDRRLQQLRPRSILLQDKL</sequence>
<name>A0A7T9DK47_9ARCH</name>
<evidence type="ECO:0000313" key="2">
    <source>
        <dbReference type="EMBL" id="QQR92792.1"/>
    </source>
</evidence>
<feature type="region of interest" description="Disordered" evidence="1">
    <location>
        <begin position="269"/>
        <end position="288"/>
    </location>
</feature>
<dbReference type="EMBL" id="CP064981">
    <property type="protein sequence ID" value="QQR92792.1"/>
    <property type="molecule type" value="Genomic_DNA"/>
</dbReference>
<dbReference type="Proteomes" id="UP000596004">
    <property type="component" value="Chromosome"/>
</dbReference>
<proteinExistence type="predicted"/>
<dbReference type="AlphaFoldDB" id="A0A7T9DK47"/>
<protein>
    <submittedName>
        <fullName evidence="2">Uncharacterized protein</fullName>
    </submittedName>
</protein>
<reference evidence="2" key="1">
    <citation type="submission" date="2020-11" db="EMBL/GenBank/DDBJ databases">
        <title>Connecting structure to function with the recovery of over 1000 high-quality activated sludge metagenome-assembled genomes encoding full-length rRNA genes using long-read sequencing.</title>
        <authorList>
            <person name="Singleton C.M."/>
            <person name="Petriglieri F."/>
            <person name="Kristensen J.M."/>
            <person name="Kirkegaard R.H."/>
            <person name="Michaelsen T.Y."/>
            <person name="Andersen M.H."/>
            <person name="Karst S.M."/>
            <person name="Dueholm M.S."/>
            <person name="Nielsen P.H."/>
            <person name="Albertsen M."/>
        </authorList>
    </citation>
    <scope>NUCLEOTIDE SEQUENCE</scope>
    <source>
        <strain evidence="2">Fred_18-Q3-R57-64_BAT3C.431</strain>
    </source>
</reference>
<organism evidence="2">
    <name type="scientific">Candidatus Iainarchaeum sp</name>
    <dbReference type="NCBI Taxonomy" id="3101447"/>
    <lineage>
        <taxon>Archaea</taxon>
        <taxon>Candidatus Iainarchaeota</taxon>
        <taxon>Candidatus Iainarchaeia</taxon>
        <taxon>Candidatus Iainarchaeales</taxon>
        <taxon>Candidatus Iainarchaeaceae</taxon>
        <taxon>Candidatus Iainarchaeum</taxon>
    </lineage>
</organism>
<accession>A0A7T9DK47</accession>
<evidence type="ECO:0000256" key="1">
    <source>
        <dbReference type="SAM" id="MobiDB-lite"/>
    </source>
</evidence>